<organism evidence="1 2">
    <name type="scientific">Candidatus Hydrogenisulfobacillus filiaventi</name>
    <dbReference type="NCBI Taxonomy" id="2707344"/>
    <lineage>
        <taxon>Bacteria</taxon>
        <taxon>Bacillati</taxon>
        <taxon>Bacillota</taxon>
        <taxon>Clostridia</taxon>
        <taxon>Eubacteriales</taxon>
        <taxon>Clostridiales Family XVII. Incertae Sedis</taxon>
        <taxon>Candidatus Hydrogenisulfobacillus</taxon>
    </lineage>
</organism>
<reference evidence="1 2" key="1">
    <citation type="submission" date="2020-02" db="EMBL/GenBank/DDBJ databases">
        <authorList>
            <person name="Hogendoorn C."/>
        </authorList>
    </citation>
    <scope>NUCLEOTIDE SEQUENCE [LARGE SCALE GENOMIC DNA]</scope>
    <source>
        <strain evidence="1">R501</strain>
    </source>
</reference>
<gene>
    <name evidence="1" type="ORF">R50_0872</name>
</gene>
<sequence>MASTRTCPHPTAWLTVSGTAVLAAGQAPPAHSLRPKVAAVLARLLAGEDGR</sequence>
<evidence type="ECO:0000313" key="2">
    <source>
        <dbReference type="Proteomes" id="UP000503399"/>
    </source>
</evidence>
<evidence type="ECO:0000313" key="1">
    <source>
        <dbReference type="EMBL" id="CAB1128378.1"/>
    </source>
</evidence>
<protein>
    <submittedName>
        <fullName evidence="1">Uncharacterized protein</fullName>
    </submittedName>
</protein>
<name>A0A6F8ZET1_9FIRM</name>
<dbReference type="KEGG" id="hfv:R50_0872"/>
<dbReference type="AlphaFoldDB" id="A0A6F8ZET1"/>
<dbReference type="Proteomes" id="UP000503399">
    <property type="component" value="Chromosome"/>
</dbReference>
<dbReference type="EMBL" id="LR778114">
    <property type="protein sequence ID" value="CAB1128378.1"/>
    <property type="molecule type" value="Genomic_DNA"/>
</dbReference>
<keyword evidence="2" id="KW-1185">Reference proteome</keyword>
<proteinExistence type="predicted"/>
<accession>A0A6F8ZET1</accession>